<accession>A0A6G0VPT0</accession>
<protein>
    <submittedName>
        <fullName evidence="1">Cationic amino acid transporter 2-like</fullName>
    </submittedName>
</protein>
<keyword evidence="2" id="KW-1185">Reference proteome</keyword>
<organism evidence="1 2">
    <name type="scientific">Aphis craccivora</name>
    <name type="common">Cowpea aphid</name>
    <dbReference type="NCBI Taxonomy" id="307492"/>
    <lineage>
        <taxon>Eukaryota</taxon>
        <taxon>Metazoa</taxon>
        <taxon>Ecdysozoa</taxon>
        <taxon>Arthropoda</taxon>
        <taxon>Hexapoda</taxon>
        <taxon>Insecta</taxon>
        <taxon>Pterygota</taxon>
        <taxon>Neoptera</taxon>
        <taxon>Paraneoptera</taxon>
        <taxon>Hemiptera</taxon>
        <taxon>Sternorrhyncha</taxon>
        <taxon>Aphidomorpha</taxon>
        <taxon>Aphidoidea</taxon>
        <taxon>Aphididae</taxon>
        <taxon>Aphidini</taxon>
        <taxon>Aphis</taxon>
        <taxon>Aphis</taxon>
    </lineage>
</organism>
<sequence>MSLNRCLFPIPRILYAMSCDGLLFEFLSKINERTKTPVIATMICGVGA</sequence>
<name>A0A6G0VPT0_APHCR</name>
<evidence type="ECO:0000313" key="1">
    <source>
        <dbReference type="EMBL" id="KAF0701573.1"/>
    </source>
</evidence>
<dbReference type="AlphaFoldDB" id="A0A6G0VPT0"/>
<dbReference type="EMBL" id="VUJU01014670">
    <property type="protein sequence ID" value="KAF0701573.1"/>
    <property type="molecule type" value="Genomic_DNA"/>
</dbReference>
<dbReference type="GO" id="GO:0005886">
    <property type="term" value="C:plasma membrane"/>
    <property type="evidence" value="ECO:0007669"/>
    <property type="project" value="TreeGrafter"/>
</dbReference>
<comment type="caution">
    <text evidence="1">The sequence shown here is derived from an EMBL/GenBank/DDBJ whole genome shotgun (WGS) entry which is preliminary data.</text>
</comment>
<dbReference type="Proteomes" id="UP000478052">
    <property type="component" value="Unassembled WGS sequence"/>
</dbReference>
<dbReference type="PANTHER" id="PTHR43243:SF105">
    <property type="entry name" value="CATIONIC AMINO ACID TRANSPORTER C-TERMINAL DOMAIN-CONTAINING PROTEIN"/>
    <property type="match status" value="1"/>
</dbReference>
<dbReference type="Gene3D" id="1.20.1740.10">
    <property type="entry name" value="Amino acid/polyamine transporter I"/>
    <property type="match status" value="1"/>
</dbReference>
<dbReference type="GO" id="GO:0015171">
    <property type="term" value="F:amino acid transmembrane transporter activity"/>
    <property type="evidence" value="ECO:0007669"/>
    <property type="project" value="TreeGrafter"/>
</dbReference>
<feature type="non-terminal residue" evidence="1">
    <location>
        <position position="48"/>
    </location>
</feature>
<reference evidence="1 2" key="1">
    <citation type="submission" date="2019-08" db="EMBL/GenBank/DDBJ databases">
        <title>Whole genome of Aphis craccivora.</title>
        <authorList>
            <person name="Voronova N.V."/>
            <person name="Shulinski R.S."/>
            <person name="Bandarenka Y.V."/>
            <person name="Zhorov D.G."/>
            <person name="Warner D."/>
        </authorList>
    </citation>
    <scope>NUCLEOTIDE SEQUENCE [LARGE SCALE GENOMIC DNA]</scope>
    <source>
        <strain evidence="1">180601</strain>
        <tissue evidence="1">Whole Body</tissue>
    </source>
</reference>
<dbReference type="PANTHER" id="PTHR43243">
    <property type="entry name" value="INNER MEMBRANE TRANSPORTER YGJI-RELATED"/>
    <property type="match status" value="1"/>
</dbReference>
<evidence type="ECO:0000313" key="2">
    <source>
        <dbReference type="Proteomes" id="UP000478052"/>
    </source>
</evidence>
<gene>
    <name evidence="1" type="ORF">FWK35_00035613</name>
</gene>
<dbReference type="OrthoDB" id="3900342at2759"/>
<proteinExistence type="predicted"/>